<feature type="transmembrane region" description="Helical" evidence="7">
    <location>
        <begin position="254"/>
        <end position="279"/>
    </location>
</feature>
<dbReference type="EMBL" id="JAFLCK010000026">
    <property type="protein sequence ID" value="MBN8661874.1"/>
    <property type="molecule type" value="Genomic_DNA"/>
</dbReference>
<dbReference type="AlphaFoldDB" id="A0A8J7P8G9"/>
<proteinExistence type="inferred from homology"/>
<gene>
    <name evidence="9" type="ORF">J0M35_16020</name>
</gene>
<dbReference type="PRINTS" id="PR01437">
    <property type="entry name" value="NUOXDRDTASE4"/>
</dbReference>
<organism evidence="9 10">
    <name type="scientific">Candidatus Obscuribacter phosphatis</name>
    <dbReference type="NCBI Taxonomy" id="1906157"/>
    <lineage>
        <taxon>Bacteria</taxon>
        <taxon>Bacillati</taxon>
        <taxon>Candidatus Melainabacteria</taxon>
        <taxon>Candidatus Obscuribacterales</taxon>
        <taxon>Candidatus Obscuribacteraceae</taxon>
        <taxon>Candidatus Obscuribacter</taxon>
    </lineage>
</organism>
<keyword evidence="4 7" id="KW-1133">Transmembrane helix</keyword>
<evidence type="ECO:0000313" key="9">
    <source>
        <dbReference type="EMBL" id="MBN8661874.1"/>
    </source>
</evidence>
<reference evidence="9" key="1">
    <citation type="submission" date="2021-02" db="EMBL/GenBank/DDBJ databases">
        <title>Genome-Resolved Metagenomics of a Microbial Community Performing Photosynthetic Biological Nutrient Removal.</title>
        <authorList>
            <person name="Mcdaniel E.A."/>
        </authorList>
    </citation>
    <scope>NUCLEOTIDE SEQUENCE</scope>
    <source>
        <strain evidence="9">UWPOB_OBS1</strain>
    </source>
</reference>
<feature type="domain" description="NADH:quinone oxidoreductase/Mrp antiporter transmembrane" evidence="8">
    <location>
        <begin position="131"/>
        <end position="418"/>
    </location>
</feature>
<protein>
    <submittedName>
        <fullName evidence="9">NuoM family protein</fullName>
    </submittedName>
</protein>
<feature type="transmembrane region" description="Helical" evidence="7">
    <location>
        <begin position="6"/>
        <end position="26"/>
    </location>
</feature>
<feature type="transmembrane region" description="Helical" evidence="7">
    <location>
        <begin position="33"/>
        <end position="52"/>
    </location>
</feature>
<dbReference type="GO" id="GO:0016020">
    <property type="term" value="C:membrane"/>
    <property type="evidence" value="ECO:0007669"/>
    <property type="project" value="UniProtKB-SubCell"/>
</dbReference>
<feature type="transmembrane region" description="Helical" evidence="7">
    <location>
        <begin position="337"/>
        <end position="359"/>
    </location>
</feature>
<feature type="transmembrane region" description="Helical" evidence="7">
    <location>
        <begin position="113"/>
        <end position="132"/>
    </location>
</feature>
<feature type="transmembrane region" description="Helical" evidence="7">
    <location>
        <begin position="138"/>
        <end position="155"/>
    </location>
</feature>
<evidence type="ECO:0000256" key="5">
    <source>
        <dbReference type="ARBA" id="ARBA00023136"/>
    </source>
</evidence>
<dbReference type="PANTHER" id="PTHR43507:SF1">
    <property type="entry name" value="NADH-UBIQUINONE OXIDOREDUCTASE CHAIN 4"/>
    <property type="match status" value="1"/>
</dbReference>
<keyword evidence="3 6" id="KW-0812">Transmembrane</keyword>
<sequence length="525" mass="57687">MNEPQHLLTALFLIPLIGMLAIACGPESSARKMAIAFSSAMCAMSVWLLTMFKLDSASQFQFVERLPWFTQPFPVQYYVGVDGMSLSLVVLTGFITLMSVLASTSIGDNRPRLYYSMLMLLIFSVQGVFLSLDLLQFFILYELELIPMYFLIAIWGGPRRSYAALKFLIYTFFGGVLMLAGLVYMYSQMGVGSGGMATFDMVELAKLPQLLPKDIQCLACLGFFLAFIIKLPSFPVHTWLPDAHVEAPTPISMLLAGLLLKMGSYGLVRICLGFFPYFFVDYGPQIMALGAFNIVWAAMACLIQQDMKRVIALSSVSHMGFVLLGVASLSSAALNGAIFQMISHGVISALLFFLVGTVYERTHTRQIGEIGGGLAKQMPTLFYFWMLGTMANLGLPGLSGFVAEAAVFYGSFTSPMAQLADKGGMVQGWIIFAGLGVILTAGYMLWLLKRLFYGSELEKWKGHLSDATLTERVVAYSLSFSILALGIYPLMLSKYSAPLADKMAKEARGHMTMTYESKPAEVAVK</sequence>
<accession>A0A8J7P8G9</accession>
<evidence type="ECO:0000259" key="8">
    <source>
        <dbReference type="Pfam" id="PF00361"/>
    </source>
</evidence>
<feature type="transmembrane region" description="Helical" evidence="7">
    <location>
        <begin position="167"/>
        <end position="186"/>
    </location>
</feature>
<evidence type="ECO:0000256" key="4">
    <source>
        <dbReference type="ARBA" id="ARBA00022989"/>
    </source>
</evidence>
<dbReference type="GO" id="GO:0003954">
    <property type="term" value="F:NADH dehydrogenase activity"/>
    <property type="evidence" value="ECO:0007669"/>
    <property type="project" value="TreeGrafter"/>
</dbReference>
<dbReference type="InterPro" id="IPR001750">
    <property type="entry name" value="ND/Mrp_TM"/>
</dbReference>
<dbReference type="Proteomes" id="UP000664277">
    <property type="component" value="Unassembled WGS sequence"/>
</dbReference>
<feature type="transmembrane region" description="Helical" evidence="7">
    <location>
        <begin position="77"/>
        <end position="101"/>
    </location>
</feature>
<feature type="transmembrane region" description="Helical" evidence="7">
    <location>
        <begin position="429"/>
        <end position="452"/>
    </location>
</feature>
<feature type="transmembrane region" description="Helical" evidence="7">
    <location>
        <begin position="380"/>
        <end position="409"/>
    </location>
</feature>
<dbReference type="InterPro" id="IPR003918">
    <property type="entry name" value="NADH_UbQ_OxRdtase"/>
</dbReference>
<comment type="subcellular location">
    <subcellularLocation>
        <location evidence="1">Endomembrane system</location>
        <topology evidence="1">Multi-pass membrane protein</topology>
    </subcellularLocation>
    <subcellularLocation>
        <location evidence="6">Membrane</location>
        <topology evidence="6">Multi-pass membrane protein</topology>
    </subcellularLocation>
</comment>
<feature type="transmembrane region" description="Helical" evidence="7">
    <location>
        <begin position="215"/>
        <end position="233"/>
    </location>
</feature>
<evidence type="ECO:0000256" key="3">
    <source>
        <dbReference type="ARBA" id="ARBA00022692"/>
    </source>
</evidence>
<dbReference type="InterPro" id="IPR010227">
    <property type="entry name" value="NADH_Q_OxRdtase_chainM/4"/>
</dbReference>
<comment type="caution">
    <text evidence="9">The sequence shown here is derived from an EMBL/GenBank/DDBJ whole genome shotgun (WGS) entry which is preliminary data.</text>
</comment>
<evidence type="ECO:0000256" key="2">
    <source>
        <dbReference type="ARBA" id="ARBA00009025"/>
    </source>
</evidence>
<dbReference type="GO" id="GO:0012505">
    <property type="term" value="C:endomembrane system"/>
    <property type="evidence" value="ECO:0007669"/>
    <property type="project" value="UniProtKB-SubCell"/>
</dbReference>
<dbReference type="Pfam" id="PF00361">
    <property type="entry name" value="Proton_antipo_M"/>
    <property type="match status" value="1"/>
</dbReference>
<evidence type="ECO:0000256" key="6">
    <source>
        <dbReference type="RuleBase" id="RU000320"/>
    </source>
</evidence>
<feature type="transmembrane region" description="Helical" evidence="7">
    <location>
        <begin position="285"/>
        <end position="303"/>
    </location>
</feature>
<keyword evidence="5 7" id="KW-0472">Membrane</keyword>
<evidence type="ECO:0000256" key="7">
    <source>
        <dbReference type="SAM" id="Phobius"/>
    </source>
</evidence>
<evidence type="ECO:0000313" key="10">
    <source>
        <dbReference type="Proteomes" id="UP000664277"/>
    </source>
</evidence>
<comment type="similarity">
    <text evidence="2">Belongs to the complex I subunit 4 family.</text>
</comment>
<dbReference type="NCBIfam" id="TIGR01972">
    <property type="entry name" value="NDH_I_M"/>
    <property type="match status" value="1"/>
</dbReference>
<dbReference type="PANTHER" id="PTHR43507">
    <property type="entry name" value="NADH-UBIQUINONE OXIDOREDUCTASE CHAIN 4"/>
    <property type="match status" value="1"/>
</dbReference>
<dbReference type="GO" id="GO:0008137">
    <property type="term" value="F:NADH dehydrogenase (ubiquinone) activity"/>
    <property type="evidence" value="ECO:0007669"/>
    <property type="project" value="InterPro"/>
</dbReference>
<feature type="transmembrane region" description="Helical" evidence="7">
    <location>
        <begin position="473"/>
        <end position="491"/>
    </location>
</feature>
<dbReference type="GO" id="GO:0042773">
    <property type="term" value="P:ATP synthesis coupled electron transport"/>
    <property type="evidence" value="ECO:0007669"/>
    <property type="project" value="InterPro"/>
</dbReference>
<name>A0A8J7P8G9_9BACT</name>
<dbReference type="GO" id="GO:0015990">
    <property type="term" value="P:electron transport coupled proton transport"/>
    <property type="evidence" value="ECO:0007669"/>
    <property type="project" value="TreeGrafter"/>
</dbReference>
<feature type="transmembrane region" description="Helical" evidence="7">
    <location>
        <begin position="310"/>
        <end position="331"/>
    </location>
</feature>
<evidence type="ECO:0000256" key="1">
    <source>
        <dbReference type="ARBA" id="ARBA00004127"/>
    </source>
</evidence>
<dbReference type="GO" id="GO:0048039">
    <property type="term" value="F:ubiquinone binding"/>
    <property type="evidence" value="ECO:0007669"/>
    <property type="project" value="TreeGrafter"/>
</dbReference>